<proteinExistence type="predicted"/>
<reference evidence="2 3" key="1">
    <citation type="submission" date="2019-02" db="EMBL/GenBank/DDBJ databases">
        <title>Deep-cultivation of Planctomycetes and their phenomic and genomic characterization uncovers novel biology.</title>
        <authorList>
            <person name="Wiegand S."/>
            <person name="Jogler M."/>
            <person name="Boedeker C."/>
            <person name="Pinto D."/>
            <person name="Vollmers J."/>
            <person name="Rivas-Marin E."/>
            <person name="Kohn T."/>
            <person name="Peeters S.H."/>
            <person name="Heuer A."/>
            <person name="Rast P."/>
            <person name="Oberbeckmann S."/>
            <person name="Bunk B."/>
            <person name="Jeske O."/>
            <person name="Meyerdierks A."/>
            <person name="Storesund J.E."/>
            <person name="Kallscheuer N."/>
            <person name="Luecker S."/>
            <person name="Lage O.M."/>
            <person name="Pohl T."/>
            <person name="Merkel B.J."/>
            <person name="Hornburger P."/>
            <person name="Mueller R.-W."/>
            <person name="Bruemmer F."/>
            <person name="Labrenz M."/>
            <person name="Spormann A.M."/>
            <person name="Op Den Camp H."/>
            <person name="Overmann J."/>
            <person name="Amann R."/>
            <person name="Jetten M.S.M."/>
            <person name="Mascher T."/>
            <person name="Medema M.H."/>
            <person name="Devos D.P."/>
            <person name="Kaster A.-K."/>
            <person name="Ovreas L."/>
            <person name="Rohde M."/>
            <person name="Galperin M.Y."/>
            <person name="Jogler C."/>
        </authorList>
    </citation>
    <scope>NUCLEOTIDE SEQUENCE [LARGE SCALE GENOMIC DNA]</scope>
    <source>
        <strain evidence="2 3">Pla52n</strain>
    </source>
</reference>
<organism evidence="2 3">
    <name type="scientific">Stieleria varia</name>
    <dbReference type="NCBI Taxonomy" id="2528005"/>
    <lineage>
        <taxon>Bacteria</taxon>
        <taxon>Pseudomonadati</taxon>
        <taxon>Planctomycetota</taxon>
        <taxon>Planctomycetia</taxon>
        <taxon>Pirellulales</taxon>
        <taxon>Pirellulaceae</taxon>
        <taxon>Stieleria</taxon>
    </lineage>
</organism>
<dbReference type="AlphaFoldDB" id="A0A5C6B6W2"/>
<sequence length="390" mass="42175">MSNPPSSVETDSKSTTVSPPAPQSDTLQSDTLQVDPSQVDIANPVRRDLVSTLQEDGPPQSDPGLIGTLVYGLSLPERTARSASAVVGGLVNETAGWVIPAAFRSSRTYRSFVQQALDIMIHDVGGVSNPNASATEEETQLAQKAVSGLVDFAGAATLHLSPLTVLAVFNDLAYGSSHYLKKLSEELKREGIIDAESSIDQVSDLVDALHKTSDRAVGAMEAPPISVQAVSETITKLSDEIRNVDPMKLIPQSEIERMWNEMEDAASQSNAGLWAVGTTMTMFAINRLSLSSRGALSGVTVAGSLFDEHILRHYRDGLDDIAERGLYVSLSEASQPYLDALWHNFDADRETWTAEIITGRLPKKVLQSAWQTIKSWFCRSNKSDDGNEST</sequence>
<protein>
    <submittedName>
        <fullName evidence="2">Uncharacterized protein</fullName>
    </submittedName>
</protein>
<evidence type="ECO:0000256" key="1">
    <source>
        <dbReference type="SAM" id="MobiDB-lite"/>
    </source>
</evidence>
<evidence type="ECO:0000313" key="3">
    <source>
        <dbReference type="Proteomes" id="UP000320176"/>
    </source>
</evidence>
<evidence type="ECO:0000313" key="2">
    <source>
        <dbReference type="EMBL" id="TWU07620.1"/>
    </source>
</evidence>
<keyword evidence="3" id="KW-1185">Reference proteome</keyword>
<comment type="caution">
    <text evidence="2">The sequence shown here is derived from an EMBL/GenBank/DDBJ whole genome shotgun (WGS) entry which is preliminary data.</text>
</comment>
<feature type="region of interest" description="Disordered" evidence="1">
    <location>
        <begin position="1"/>
        <end position="41"/>
    </location>
</feature>
<accession>A0A5C6B6W2</accession>
<gene>
    <name evidence="2" type="ORF">Pla52n_01930</name>
</gene>
<feature type="compositionally biased region" description="Polar residues" evidence="1">
    <location>
        <begin position="1"/>
        <end position="36"/>
    </location>
</feature>
<dbReference type="EMBL" id="SJPN01000001">
    <property type="protein sequence ID" value="TWU07620.1"/>
    <property type="molecule type" value="Genomic_DNA"/>
</dbReference>
<dbReference type="Proteomes" id="UP000320176">
    <property type="component" value="Unassembled WGS sequence"/>
</dbReference>
<name>A0A5C6B6W2_9BACT</name>